<dbReference type="InterPro" id="IPR052055">
    <property type="entry name" value="Hepadnavirus_pol/RT"/>
</dbReference>
<keyword evidence="2" id="KW-1185">Reference proteome</keyword>
<dbReference type="EMBL" id="CP111024">
    <property type="protein sequence ID" value="WAR24109.1"/>
    <property type="molecule type" value="Genomic_DNA"/>
</dbReference>
<dbReference type="SUPFAM" id="SSF56672">
    <property type="entry name" value="DNA/RNA polymerases"/>
    <property type="match status" value="1"/>
</dbReference>
<dbReference type="Proteomes" id="UP001164746">
    <property type="component" value="Chromosome 13"/>
</dbReference>
<evidence type="ECO:0000313" key="1">
    <source>
        <dbReference type="EMBL" id="WAR24109.1"/>
    </source>
</evidence>
<dbReference type="PANTHER" id="PTHR33050:SF7">
    <property type="entry name" value="RIBONUCLEASE H"/>
    <property type="match status" value="1"/>
</dbReference>
<feature type="non-terminal residue" evidence="1">
    <location>
        <position position="280"/>
    </location>
</feature>
<proteinExistence type="predicted"/>
<organism evidence="1 2">
    <name type="scientific">Mya arenaria</name>
    <name type="common">Soft-shell clam</name>
    <dbReference type="NCBI Taxonomy" id="6604"/>
    <lineage>
        <taxon>Eukaryota</taxon>
        <taxon>Metazoa</taxon>
        <taxon>Spiralia</taxon>
        <taxon>Lophotrochozoa</taxon>
        <taxon>Mollusca</taxon>
        <taxon>Bivalvia</taxon>
        <taxon>Autobranchia</taxon>
        <taxon>Heteroconchia</taxon>
        <taxon>Euheterodonta</taxon>
        <taxon>Imparidentia</taxon>
        <taxon>Neoheterodontei</taxon>
        <taxon>Myida</taxon>
        <taxon>Myoidea</taxon>
        <taxon>Myidae</taxon>
        <taxon>Mya</taxon>
    </lineage>
</organism>
<dbReference type="InterPro" id="IPR043502">
    <property type="entry name" value="DNA/RNA_pol_sf"/>
</dbReference>
<dbReference type="PANTHER" id="PTHR33050">
    <property type="entry name" value="REVERSE TRANSCRIPTASE DOMAIN-CONTAINING PROTEIN"/>
    <property type="match status" value="1"/>
</dbReference>
<accession>A0ABY7FTE0</accession>
<sequence length="280" mass="32379">MYENYKGAKEFPMQVTHYLKTEWECNAVMGTFKNRRVILDLNSCTSRAVNDYVPKDWYREESVSSIFPRQIGICPSNYNLVAYIWRKKIFGDTVLTMGCRSSAQICQRVTRTIVFTMLMIGLSPRKSTPPSEIMNFWGVLFNRGYFSEEKASKRQVQSLFWKLNFAGACVSQSRVLVARILNWLRGLYKVEDLIWWNRYLPLFNGISMMSVNSWSESDRNAEERILVIFLIALKDSCLCPVKAFKKHVKRGPSRPINGYFVFQLGLPSDIIQLMGDGHSA</sequence>
<reference evidence="1" key="1">
    <citation type="submission" date="2022-11" db="EMBL/GenBank/DDBJ databases">
        <title>Centuries of genome instability and evolution in soft-shell clam transmissible cancer (bioRxiv).</title>
        <authorList>
            <person name="Hart S.F.M."/>
            <person name="Yonemitsu M.A."/>
            <person name="Giersch R.M."/>
            <person name="Beal B.F."/>
            <person name="Arriagada G."/>
            <person name="Davis B.W."/>
            <person name="Ostrander E.A."/>
            <person name="Goff S.P."/>
            <person name="Metzger M.J."/>
        </authorList>
    </citation>
    <scope>NUCLEOTIDE SEQUENCE</scope>
    <source>
        <strain evidence="1">MELC-2E11</strain>
        <tissue evidence="1">Siphon/mantle</tissue>
    </source>
</reference>
<evidence type="ECO:0000313" key="2">
    <source>
        <dbReference type="Proteomes" id="UP001164746"/>
    </source>
</evidence>
<protein>
    <submittedName>
        <fullName evidence="1">Uncharacterized protein</fullName>
    </submittedName>
</protein>
<gene>
    <name evidence="1" type="ORF">MAR_037778</name>
</gene>
<name>A0ABY7FTE0_MYAAR</name>